<keyword evidence="5" id="KW-1185">Reference proteome</keyword>
<dbReference type="InterPro" id="IPR036770">
    <property type="entry name" value="Ankyrin_rpt-contain_sf"/>
</dbReference>
<dbReference type="GeneID" id="18482069"/>
<dbReference type="InterPro" id="IPR036852">
    <property type="entry name" value="Peptidase_S8/S53_dom_sf"/>
</dbReference>
<dbReference type="EMBL" id="GL985074">
    <property type="protein sequence ID" value="EGR46272.1"/>
    <property type="molecule type" value="Genomic_DNA"/>
</dbReference>
<dbReference type="Proteomes" id="UP000008984">
    <property type="component" value="Unassembled WGS sequence"/>
</dbReference>
<name>G0RRM9_HYPJQ</name>
<feature type="domain" description="Peptidase S8/S53" evidence="3">
    <location>
        <begin position="793"/>
        <end position="1000"/>
    </location>
</feature>
<dbReference type="VEuPathDB" id="FungiDB:TRIREDRAFT_110267"/>
<feature type="compositionally biased region" description="Basic residues" evidence="2">
    <location>
        <begin position="1"/>
        <end position="10"/>
    </location>
</feature>
<proteinExistence type="predicted"/>
<dbReference type="KEGG" id="tre:TRIREDRAFT_110267"/>
<evidence type="ECO:0000259" key="3">
    <source>
        <dbReference type="Pfam" id="PF00082"/>
    </source>
</evidence>
<dbReference type="Gene3D" id="3.40.50.200">
    <property type="entry name" value="Peptidase S8/S53 domain"/>
    <property type="match status" value="1"/>
</dbReference>
<feature type="region of interest" description="Disordered" evidence="2">
    <location>
        <begin position="393"/>
        <end position="413"/>
    </location>
</feature>
<evidence type="ECO:0000256" key="2">
    <source>
        <dbReference type="SAM" id="MobiDB-lite"/>
    </source>
</evidence>
<dbReference type="GO" id="GO:0004252">
    <property type="term" value="F:serine-type endopeptidase activity"/>
    <property type="evidence" value="ECO:0007669"/>
    <property type="project" value="InterPro"/>
</dbReference>
<dbReference type="eggNOG" id="ENOG502S098">
    <property type="taxonomic scope" value="Eukaryota"/>
</dbReference>
<feature type="region of interest" description="Disordered" evidence="2">
    <location>
        <begin position="665"/>
        <end position="690"/>
    </location>
</feature>
<reference evidence="4 5" key="1">
    <citation type="journal article" date="2008" name="Nat. Biotechnol.">
        <title>Genome sequencing and analysis of the biomass-degrading fungus Trichoderma reesei (syn. Hypocrea jecorina).</title>
        <authorList>
            <person name="Martinez D."/>
            <person name="Berka R.M."/>
            <person name="Henrissat B."/>
            <person name="Saloheimo M."/>
            <person name="Arvas M."/>
            <person name="Baker S.E."/>
            <person name="Chapman J."/>
            <person name="Chertkov O."/>
            <person name="Coutinho P.M."/>
            <person name="Cullen D."/>
            <person name="Danchin E.G."/>
            <person name="Grigoriev I.V."/>
            <person name="Harris P."/>
            <person name="Jackson M."/>
            <person name="Kubicek C.P."/>
            <person name="Han C.S."/>
            <person name="Ho I."/>
            <person name="Larrondo L.F."/>
            <person name="de Leon A.L."/>
            <person name="Magnuson J.K."/>
            <person name="Merino S."/>
            <person name="Misra M."/>
            <person name="Nelson B."/>
            <person name="Putnam N."/>
            <person name="Robbertse B."/>
            <person name="Salamov A.A."/>
            <person name="Schmoll M."/>
            <person name="Terry A."/>
            <person name="Thayer N."/>
            <person name="Westerholm-Parvinen A."/>
            <person name="Schoch C.L."/>
            <person name="Yao J."/>
            <person name="Barabote R."/>
            <person name="Nelson M.A."/>
            <person name="Detter C."/>
            <person name="Bruce D."/>
            <person name="Kuske C.R."/>
            <person name="Xie G."/>
            <person name="Richardson P."/>
            <person name="Rokhsar D.S."/>
            <person name="Lucas S.M."/>
            <person name="Rubin E.M."/>
            <person name="Dunn-Coleman N."/>
            <person name="Ward M."/>
            <person name="Brettin T.S."/>
        </authorList>
    </citation>
    <scope>NUCLEOTIDE SEQUENCE [LARGE SCALE GENOMIC DNA]</scope>
    <source>
        <strain evidence="4 5">QM6a</strain>
    </source>
</reference>
<dbReference type="RefSeq" id="XP_006967917.1">
    <property type="nucleotide sequence ID" value="XM_006967855.1"/>
</dbReference>
<dbReference type="HOGENOM" id="CLU_006016_1_0_1"/>
<dbReference type="SUPFAM" id="SSF48403">
    <property type="entry name" value="Ankyrin repeat"/>
    <property type="match status" value="1"/>
</dbReference>
<dbReference type="Gene3D" id="1.25.40.20">
    <property type="entry name" value="Ankyrin repeat-containing domain"/>
    <property type="match status" value="1"/>
</dbReference>
<dbReference type="SUPFAM" id="SSF52743">
    <property type="entry name" value="Subtilisin-like"/>
    <property type="match status" value="1"/>
</dbReference>
<keyword evidence="1" id="KW-0175">Coiled coil</keyword>
<evidence type="ECO:0000313" key="5">
    <source>
        <dbReference type="Proteomes" id="UP000008984"/>
    </source>
</evidence>
<evidence type="ECO:0000313" key="4">
    <source>
        <dbReference type="EMBL" id="EGR46272.1"/>
    </source>
</evidence>
<dbReference type="InterPro" id="IPR000209">
    <property type="entry name" value="Peptidase_S8/S53_dom"/>
</dbReference>
<evidence type="ECO:0000256" key="1">
    <source>
        <dbReference type="SAM" id="Coils"/>
    </source>
</evidence>
<organism evidence="5">
    <name type="scientific">Hypocrea jecorina (strain QM6a)</name>
    <name type="common">Trichoderma reesei</name>
    <dbReference type="NCBI Taxonomy" id="431241"/>
    <lineage>
        <taxon>Eukaryota</taxon>
        <taxon>Fungi</taxon>
        <taxon>Dikarya</taxon>
        <taxon>Ascomycota</taxon>
        <taxon>Pezizomycotina</taxon>
        <taxon>Sordariomycetes</taxon>
        <taxon>Hypocreomycetidae</taxon>
        <taxon>Hypocreales</taxon>
        <taxon>Hypocreaceae</taxon>
        <taxon>Trichoderma</taxon>
    </lineage>
</organism>
<sequence length="1065" mass="119001">MHATRWRQHHLQPQNDNGRRRGRATGESTENIRKGLLADIRTKVSKAQPIDSIEVYGDRLEKCVIDSKERSQTLLHWIVTQVETQDREAPDAEDFKLAAQKMVQLAMKFNDKLISEVDNAGETALHHALTSHDDRVSSLIETMCDHDGGKEYLQRAIAHANNDGDNCLHLAIDHRPDIAEKLISIANEAAFCQKRCRNKKHIGQASPDHGNTPLHDAVSYERGVINKPHCLNPTNGNQCERCHVLTMEYNQAVSDATMLVIRLIERCDKALKIKNDNDESPFLYYLRTKAEFQPEEANKNSVAAFREPTACCASPNNEASMSIESHLIESAFFVGGFKDACACFFGDKADQDGKSWPLRPGYPIMVKSHETYKQFIPQGTHVISHVDLQIGRSASSQTDKPTHPAVRKGGGSSTVLRQEIEPANEHGDDDDRIIAQWQNDMLSLTKIFKMLKQQGVKRILKVTIKDNSKRPCSDQVIQQCLAGFDVRYLDWNKPDLSVSIICASCPKIAELTLYSSGRRAVLESWASNTGLCRLRQLLRVNLETVAGLEEYGVYKTIVDGFQTELIENIQLIRRKLVLASIMETCELEIQDLEDYVRNLAISNENGDDPDPYPEMLEDKRKKIETYRKDLASLEREGANLEAQRLNLLLGNTGVATVTAANAVSHEFGKNGGDGNSDGNNRPPADKGKLFDGLNFREIPTATSRKWLYGADYDVASTMGSRLCKTTTKVDDYSPGSIVSLEFEAKIFMESPTSSHQGTVRTVTNSDGTIIEVSTALFVRKWVQTPEIEKWEPVKVALIDDGIDIRQFEHSVHHPGWPPAKPYSDEKLWYHSERGHGTIMAKMIYKMCPRVELFVAKLADFHDPKKLDNADKAADAIAWAIENRVDIISMSWSLVASDDNKDGISKLERKIKEAADAKILLYCAAADKAGFVKNDTLFPHSSRTPYIRIVGSAKETGGESTFVDPTQVHYLFPGERIPDLGETKGSSVATALAAGFAALILWCFRSKGESDKDIADPDGMHIVFQSLVKHPNKWVNVANLLGIDSVEDVDEVIKWCKSALYAENRR</sequence>
<accession>G0RRM9</accession>
<dbReference type="Pfam" id="PF00082">
    <property type="entry name" value="Peptidase_S8"/>
    <property type="match status" value="1"/>
</dbReference>
<protein>
    <submittedName>
        <fullName evidence="4">Predicted protein</fullName>
    </submittedName>
</protein>
<dbReference type="AlphaFoldDB" id="G0RRM9"/>
<gene>
    <name evidence="4" type="ORF">TRIREDRAFT_110267</name>
</gene>
<feature type="region of interest" description="Disordered" evidence="2">
    <location>
        <begin position="1"/>
        <end position="31"/>
    </location>
</feature>
<dbReference type="GO" id="GO:0006508">
    <property type="term" value="P:proteolysis"/>
    <property type="evidence" value="ECO:0007669"/>
    <property type="project" value="InterPro"/>
</dbReference>
<feature type="coiled-coil region" evidence="1">
    <location>
        <begin position="616"/>
        <end position="643"/>
    </location>
</feature>
<dbReference type="OrthoDB" id="5093543at2759"/>